<reference evidence="1 2" key="1">
    <citation type="submission" date="2018-10" db="EMBL/GenBank/DDBJ databases">
        <title>Genome assembly for a Yunnan-Guizhou Plateau 3E fish, Anabarilius grahami (Regan), and its evolutionary and genetic applications.</title>
        <authorList>
            <person name="Jiang W."/>
        </authorList>
    </citation>
    <scope>NUCLEOTIDE SEQUENCE [LARGE SCALE GENOMIC DNA]</scope>
    <source>
        <strain evidence="1">AG-KIZ</strain>
        <tissue evidence="1">Muscle</tissue>
    </source>
</reference>
<keyword evidence="2" id="KW-1185">Reference proteome</keyword>
<gene>
    <name evidence="1" type="ORF">DPX16_22898</name>
</gene>
<comment type="caution">
    <text evidence="1">The sequence shown here is derived from an EMBL/GenBank/DDBJ whole genome shotgun (WGS) entry which is preliminary data.</text>
</comment>
<sequence length="341" mass="39013">MSFLQRIGQSETPEGQQLNQQFANAAKPFQCLDTEHKQMKYFVQAEYLVQPVEEPLPGVSYTQQRDSQTGTVKQVAVQDTFQRIPLRSLLKLILESPGTMEKIMEWKRKLMYKADDAKTYGIDAVLKAVVDYINDLETNGVEVDTTHFKDTLKEAWFSPGRSHRSATGFLEERLRNVRKRTHRENCTSREKEDSQAISSTLVIPEPSISPDRAVQLAEWLKNNMWPANQVADYMKETAIHRTQWIRANGTKSIEEITCEFPRLLDTPGMISQDFSVLFPDHAERLFQTWKMSFKDKILCFASQEKNAQELLHNLDNLSPDSETAGTVKTGTLSHTGAYLCM</sequence>
<dbReference type="Proteomes" id="UP000281406">
    <property type="component" value="Unassembled WGS sequence"/>
</dbReference>
<dbReference type="PANTHER" id="PTHR31025">
    <property type="entry name" value="SI:CH211-196P9.1-RELATED"/>
    <property type="match status" value="1"/>
</dbReference>
<dbReference type="AlphaFoldDB" id="A0A3N0XM50"/>
<organism evidence="1 2">
    <name type="scientific">Anabarilius grahami</name>
    <name type="common">Kanglang fish</name>
    <name type="synonym">Barilius grahami</name>
    <dbReference type="NCBI Taxonomy" id="495550"/>
    <lineage>
        <taxon>Eukaryota</taxon>
        <taxon>Metazoa</taxon>
        <taxon>Chordata</taxon>
        <taxon>Craniata</taxon>
        <taxon>Vertebrata</taxon>
        <taxon>Euteleostomi</taxon>
        <taxon>Actinopterygii</taxon>
        <taxon>Neopterygii</taxon>
        <taxon>Teleostei</taxon>
        <taxon>Ostariophysi</taxon>
        <taxon>Cypriniformes</taxon>
        <taxon>Xenocyprididae</taxon>
        <taxon>Xenocypridinae</taxon>
        <taxon>Xenocypridinae incertae sedis</taxon>
        <taxon>Anabarilius</taxon>
    </lineage>
</organism>
<accession>A0A3N0XM50</accession>
<proteinExistence type="predicted"/>
<dbReference type="EMBL" id="RJVU01069169">
    <property type="protein sequence ID" value="ROI73787.1"/>
    <property type="molecule type" value="Genomic_DNA"/>
</dbReference>
<dbReference type="PANTHER" id="PTHR31025:SF9">
    <property type="entry name" value="SI:DKEY-286J15.1"/>
    <property type="match status" value="1"/>
</dbReference>
<dbReference type="OrthoDB" id="10066002at2759"/>
<evidence type="ECO:0000313" key="2">
    <source>
        <dbReference type="Proteomes" id="UP000281406"/>
    </source>
</evidence>
<evidence type="ECO:0000313" key="1">
    <source>
        <dbReference type="EMBL" id="ROI73787.1"/>
    </source>
</evidence>
<protein>
    <submittedName>
        <fullName evidence="1">Uncharacterized protein</fullName>
    </submittedName>
</protein>
<name>A0A3N0XM50_ANAGA</name>